<evidence type="ECO:0000256" key="2">
    <source>
        <dbReference type="ARBA" id="ARBA00022692"/>
    </source>
</evidence>
<keyword evidence="7" id="KW-1185">Reference proteome</keyword>
<keyword evidence="2 5" id="KW-0812">Transmembrane</keyword>
<dbReference type="STRING" id="471855.Shel_15390"/>
<reference evidence="6 7" key="1">
    <citation type="journal article" date="2009" name="Stand. Genomic Sci.">
        <title>Complete genome sequence of Slackia heliotrinireducens type strain (RHS 1).</title>
        <authorList>
            <person name="Pukall R."/>
            <person name="Lapidus A."/>
            <person name="Nolan M."/>
            <person name="Copeland A."/>
            <person name="Glavina Del Rio T."/>
            <person name="Lucas S."/>
            <person name="Chen F."/>
            <person name="Tice H."/>
            <person name="Cheng J.F."/>
            <person name="Chertkov O."/>
            <person name="Bruce D."/>
            <person name="Goodwin L."/>
            <person name="Kuske C."/>
            <person name="Brettin T."/>
            <person name="Detter J.C."/>
            <person name="Han C."/>
            <person name="Pitluck S."/>
            <person name="Pati A."/>
            <person name="Mavrommatis K."/>
            <person name="Ivanova N."/>
            <person name="Ovchinnikova G."/>
            <person name="Chen A."/>
            <person name="Palaniappan K."/>
            <person name="Schneider S."/>
            <person name="Rohde M."/>
            <person name="Chain P."/>
            <person name="D'haeseleer P."/>
            <person name="Goker M."/>
            <person name="Bristow J."/>
            <person name="Eisen J.A."/>
            <person name="Markowitz V."/>
            <person name="Kyrpides N.C."/>
            <person name="Klenk H.P."/>
            <person name="Hugenholtz P."/>
        </authorList>
    </citation>
    <scope>NUCLEOTIDE SEQUENCE [LARGE SCALE GENOMIC DNA]</scope>
    <source>
        <strain evidence="7">ATCC 29202 / DSM 20476 / NCTC 11029 / RHS 1</strain>
    </source>
</reference>
<dbReference type="Proteomes" id="UP000002026">
    <property type="component" value="Chromosome"/>
</dbReference>
<feature type="transmembrane region" description="Helical" evidence="5">
    <location>
        <begin position="63"/>
        <end position="80"/>
    </location>
</feature>
<evidence type="ECO:0000256" key="1">
    <source>
        <dbReference type="ARBA" id="ARBA00004141"/>
    </source>
</evidence>
<evidence type="ECO:0000313" key="7">
    <source>
        <dbReference type="Proteomes" id="UP000002026"/>
    </source>
</evidence>
<dbReference type="HOGENOM" id="CLU_1861093_0_0_11"/>
<accession>C7N6M3</accession>
<protein>
    <recommendedName>
        <fullName evidence="8">Toxin secretion/phage lysis holin</fullName>
    </recommendedName>
</protein>
<gene>
    <name evidence="6" type="ordered locus">Shel_15390</name>
</gene>
<sequence length="137" mass="14610">MAPVYIEVFVAPLADSQTAQVALAAMLLLIVLDVLFGLANACISGTFRSGKMREGVQHKLAELGYALAALVIDGTIVGGLDLGFPAPVLVGTCGYICLMELGSLMEIFNRMNPELGRSKLFRILDDAKGDATHELRD</sequence>
<dbReference type="InterPro" id="IPR006480">
    <property type="entry name" value="Phage_holin_4_1"/>
</dbReference>
<dbReference type="RefSeq" id="WP_012798660.1">
    <property type="nucleotide sequence ID" value="NC_013165.1"/>
</dbReference>
<dbReference type="GO" id="GO:0016020">
    <property type="term" value="C:membrane"/>
    <property type="evidence" value="ECO:0007669"/>
    <property type="project" value="UniProtKB-SubCell"/>
</dbReference>
<dbReference type="eggNOG" id="ENOG5032CYC">
    <property type="taxonomic scope" value="Bacteria"/>
</dbReference>
<name>C7N6M3_SLAHD</name>
<evidence type="ECO:0000256" key="5">
    <source>
        <dbReference type="SAM" id="Phobius"/>
    </source>
</evidence>
<dbReference type="EMBL" id="CP001684">
    <property type="protein sequence ID" value="ACV22558.1"/>
    <property type="molecule type" value="Genomic_DNA"/>
</dbReference>
<keyword evidence="4 5" id="KW-0472">Membrane</keyword>
<comment type="subcellular location">
    <subcellularLocation>
        <location evidence="1">Membrane</location>
        <topology evidence="1">Multi-pass membrane protein</topology>
    </subcellularLocation>
</comment>
<proteinExistence type="predicted"/>
<evidence type="ECO:0008006" key="8">
    <source>
        <dbReference type="Google" id="ProtNLM"/>
    </source>
</evidence>
<dbReference type="AlphaFoldDB" id="C7N6M3"/>
<dbReference type="Pfam" id="PF05105">
    <property type="entry name" value="Phage_holin_4_1"/>
    <property type="match status" value="1"/>
</dbReference>
<evidence type="ECO:0000256" key="4">
    <source>
        <dbReference type="ARBA" id="ARBA00023136"/>
    </source>
</evidence>
<dbReference type="KEGG" id="shi:Shel_15390"/>
<organism evidence="6 7">
    <name type="scientific">Slackia heliotrinireducens (strain ATCC 29202 / DSM 20476 / NCTC 11029 / RHS 1)</name>
    <name type="common">Peptococcus heliotrinreducens</name>
    <dbReference type="NCBI Taxonomy" id="471855"/>
    <lineage>
        <taxon>Bacteria</taxon>
        <taxon>Bacillati</taxon>
        <taxon>Actinomycetota</taxon>
        <taxon>Coriobacteriia</taxon>
        <taxon>Eggerthellales</taxon>
        <taxon>Eggerthellaceae</taxon>
        <taxon>Slackia</taxon>
    </lineage>
</organism>
<evidence type="ECO:0000313" key="6">
    <source>
        <dbReference type="EMBL" id="ACV22558.1"/>
    </source>
</evidence>
<keyword evidence="3 5" id="KW-1133">Transmembrane helix</keyword>
<evidence type="ECO:0000256" key="3">
    <source>
        <dbReference type="ARBA" id="ARBA00022989"/>
    </source>
</evidence>
<feature type="transmembrane region" description="Helical" evidence="5">
    <location>
        <begin position="20"/>
        <end position="43"/>
    </location>
</feature>